<dbReference type="SUPFAM" id="SSF81383">
    <property type="entry name" value="F-box domain"/>
    <property type="match status" value="1"/>
</dbReference>
<evidence type="ECO:0000259" key="1">
    <source>
        <dbReference type="Pfam" id="PF00646"/>
    </source>
</evidence>
<evidence type="ECO:0000313" key="3">
    <source>
        <dbReference type="EMBL" id="KAL3520814.1"/>
    </source>
</evidence>
<dbReference type="PANTHER" id="PTHR34145:SF28">
    <property type="entry name" value="F-BOX DOMAIN-CONTAINING PROTEIN"/>
    <property type="match status" value="1"/>
</dbReference>
<reference evidence="3 4" key="1">
    <citation type="submission" date="2024-11" db="EMBL/GenBank/DDBJ databases">
        <title>A near-complete genome assembly of Cinchona calisaya.</title>
        <authorList>
            <person name="Lian D.C."/>
            <person name="Zhao X.W."/>
            <person name="Wei L."/>
        </authorList>
    </citation>
    <scope>NUCLEOTIDE SEQUENCE [LARGE SCALE GENOMIC DNA]</scope>
    <source>
        <tissue evidence="3">Nenye</tissue>
    </source>
</reference>
<accession>A0ABD2ZMY6</accession>
<feature type="domain" description="F-box" evidence="1">
    <location>
        <begin position="15"/>
        <end position="51"/>
    </location>
</feature>
<proteinExistence type="predicted"/>
<comment type="caution">
    <text evidence="3">The sequence shown here is derived from an EMBL/GenBank/DDBJ whole genome shotgun (WGS) entry which is preliminary data.</text>
</comment>
<gene>
    <name evidence="3" type="ORF">ACH5RR_018963</name>
</gene>
<protein>
    <recommendedName>
        <fullName evidence="5">F-box domain-containing protein</fullName>
    </recommendedName>
</protein>
<dbReference type="InterPro" id="IPR032675">
    <property type="entry name" value="LRR_dom_sf"/>
</dbReference>
<sequence>MKKLKRIEGDDEWREFPEAIVQHILSFLSRDAAARMSLVSKTWYSAWTTYPILNLSLHDFRRALALGRNNNNNNNNIRDDEELVQQEFLNYVKKSLQRYSSHNNNALCVEQLHLSIRQIRCFSLPSSSSITSNYNFFFEKLLDIIETAGVVVKELRFFYTYEFGPSRYAAFPELFGILAAKAITECTIMGCKLEPLQIGEKQYCFSSLRRLSLEYVHMNEVVLETIILSCPLIESMKIAHCSGLERIRVNFNNIQNNSRLRKLDIITDSNTKAVEVQATNLQSFHCIATYSLSNFKLYRCENLKQLFLRDIKIKDSFIRDLDNNFPKLEDLSILEFYNFERINISARHDGVKIYSLSLSYDYADRFMQHIKEISKKLLVHKNSGVSLRIETKNRRQIAESIVTRIMKNIMGD</sequence>
<dbReference type="AlphaFoldDB" id="A0ABD2ZMY6"/>
<feature type="domain" description="At1g61320/AtMIF1 LRR" evidence="2">
    <location>
        <begin position="179"/>
        <end position="336"/>
    </location>
</feature>
<evidence type="ECO:0000313" key="4">
    <source>
        <dbReference type="Proteomes" id="UP001630127"/>
    </source>
</evidence>
<dbReference type="Pfam" id="PF23622">
    <property type="entry name" value="LRR_At1g61320_AtMIF1"/>
    <property type="match status" value="1"/>
</dbReference>
<dbReference type="Gene3D" id="1.20.1280.50">
    <property type="match status" value="1"/>
</dbReference>
<dbReference type="EMBL" id="JBJUIK010000008">
    <property type="protein sequence ID" value="KAL3520814.1"/>
    <property type="molecule type" value="Genomic_DNA"/>
</dbReference>
<dbReference type="Pfam" id="PF00646">
    <property type="entry name" value="F-box"/>
    <property type="match status" value="1"/>
</dbReference>
<dbReference type="SUPFAM" id="SSF52047">
    <property type="entry name" value="RNI-like"/>
    <property type="match status" value="1"/>
</dbReference>
<organism evidence="3 4">
    <name type="scientific">Cinchona calisaya</name>
    <dbReference type="NCBI Taxonomy" id="153742"/>
    <lineage>
        <taxon>Eukaryota</taxon>
        <taxon>Viridiplantae</taxon>
        <taxon>Streptophyta</taxon>
        <taxon>Embryophyta</taxon>
        <taxon>Tracheophyta</taxon>
        <taxon>Spermatophyta</taxon>
        <taxon>Magnoliopsida</taxon>
        <taxon>eudicotyledons</taxon>
        <taxon>Gunneridae</taxon>
        <taxon>Pentapetalae</taxon>
        <taxon>asterids</taxon>
        <taxon>lamiids</taxon>
        <taxon>Gentianales</taxon>
        <taxon>Rubiaceae</taxon>
        <taxon>Cinchonoideae</taxon>
        <taxon>Cinchoneae</taxon>
        <taxon>Cinchona</taxon>
    </lineage>
</organism>
<dbReference type="InterPro" id="IPR055357">
    <property type="entry name" value="LRR_At1g61320_AtMIF1"/>
</dbReference>
<evidence type="ECO:0008006" key="5">
    <source>
        <dbReference type="Google" id="ProtNLM"/>
    </source>
</evidence>
<dbReference type="InterPro" id="IPR053772">
    <property type="entry name" value="At1g61320/At1g61330-like"/>
</dbReference>
<dbReference type="Gene3D" id="3.80.10.10">
    <property type="entry name" value="Ribonuclease Inhibitor"/>
    <property type="match status" value="1"/>
</dbReference>
<keyword evidence="4" id="KW-1185">Reference proteome</keyword>
<evidence type="ECO:0000259" key="2">
    <source>
        <dbReference type="Pfam" id="PF23622"/>
    </source>
</evidence>
<dbReference type="PANTHER" id="PTHR34145">
    <property type="entry name" value="OS02G0105600 PROTEIN"/>
    <property type="match status" value="1"/>
</dbReference>
<dbReference type="InterPro" id="IPR036047">
    <property type="entry name" value="F-box-like_dom_sf"/>
</dbReference>
<dbReference type="Proteomes" id="UP001630127">
    <property type="component" value="Unassembled WGS sequence"/>
</dbReference>
<dbReference type="InterPro" id="IPR001810">
    <property type="entry name" value="F-box_dom"/>
</dbReference>
<name>A0ABD2ZMY6_9GENT</name>